<feature type="compositionally biased region" description="Gly residues" evidence="2">
    <location>
        <begin position="488"/>
        <end position="498"/>
    </location>
</feature>
<dbReference type="KEGG" id="pmrn:116948228"/>
<evidence type="ECO:0000256" key="2">
    <source>
        <dbReference type="SAM" id="MobiDB-lite"/>
    </source>
</evidence>
<keyword evidence="1" id="KW-1015">Disulfide bond</keyword>
<keyword evidence="3" id="KW-0472">Membrane</keyword>
<dbReference type="AlphaFoldDB" id="A0AAJ7TMI1"/>
<dbReference type="GO" id="GO:0005886">
    <property type="term" value="C:plasma membrane"/>
    <property type="evidence" value="ECO:0007669"/>
    <property type="project" value="TreeGrafter"/>
</dbReference>
<evidence type="ECO:0000313" key="6">
    <source>
        <dbReference type="RefSeq" id="XP_032820614.1"/>
    </source>
</evidence>
<evidence type="ECO:0000259" key="4">
    <source>
        <dbReference type="PROSITE" id="PS50050"/>
    </source>
</evidence>
<keyword evidence="3" id="KW-0812">Transmembrane</keyword>
<dbReference type="PANTHER" id="PTHR14657:SF2">
    <property type="entry name" value="IGF-LIKE FAMILY RECEPTOR 1"/>
    <property type="match status" value="1"/>
</dbReference>
<dbReference type="InterPro" id="IPR042355">
    <property type="entry name" value="IGFLR1"/>
</dbReference>
<feature type="compositionally biased region" description="Basic and acidic residues" evidence="2">
    <location>
        <begin position="346"/>
        <end position="357"/>
    </location>
</feature>
<dbReference type="PROSITE" id="PS00652">
    <property type="entry name" value="TNFR_NGFR_1"/>
    <property type="match status" value="1"/>
</dbReference>
<comment type="caution">
    <text evidence="1">Lacks conserved residue(s) required for the propagation of feature annotation.</text>
</comment>
<feature type="domain" description="TNFR-Cys" evidence="4">
    <location>
        <begin position="132"/>
        <end position="169"/>
    </location>
</feature>
<feature type="region of interest" description="Disordered" evidence="2">
    <location>
        <begin position="1"/>
        <end position="76"/>
    </location>
</feature>
<dbReference type="Proteomes" id="UP001318040">
    <property type="component" value="Chromosome 32"/>
</dbReference>
<feature type="disulfide bond" evidence="1">
    <location>
        <begin position="151"/>
        <end position="169"/>
    </location>
</feature>
<dbReference type="CTD" id="79713"/>
<keyword evidence="5" id="KW-1185">Reference proteome</keyword>
<dbReference type="InterPro" id="IPR011029">
    <property type="entry name" value="DEATH-like_dom_sf"/>
</dbReference>
<feature type="compositionally biased region" description="Low complexity" evidence="2">
    <location>
        <begin position="499"/>
        <end position="509"/>
    </location>
</feature>
<feature type="transmembrane region" description="Helical" evidence="3">
    <location>
        <begin position="272"/>
        <end position="293"/>
    </location>
</feature>
<dbReference type="PROSITE" id="PS50050">
    <property type="entry name" value="TNFR_NGFR_2"/>
    <property type="match status" value="1"/>
</dbReference>
<dbReference type="Gene3D" id="1.10.533.10">
    <property type="entry name" value="Death Domain, Fas"/>
    <property type="match status" value="1"/>
</dbReference>
<accession>A0AAJ7TMI1</accession>
<dbReference type="PANTHER" id="PTHR14657">
    <property type="entry name" value="IGF-LIKE FAMILY RECEPTOR 1"/>
    <property type="match status" value="1"/>
</dbReference>
<organism evidence="5 6">
    <name type="scientific">Petromyzon marinus</name>
    <name type="common">Sea lamprey</name>
    <dbReference type="NCBI Taxonomy" id="7757"/>
    <lineage>
        <taxon>Eukaryota</taxon>
        <taxon>Metazoa</taxon>
        <taxon>Chordata</taxon>
        <taxon>Craniata</taxon>
        <taxon>Vertebrata</taxon>
        <taxon>Cyclostomata</taxon>
        <taxon>Hyperoartia</taxon>
        <taxon>Petromyzontiformes</taxon>
        <taxon>Petromyzontidae</taxon>
        <taxon>Petromyzon</taxon>
    </lineage>
</organism>
<feature type="disulfide bond" evidence="1">
    <location>
        <begin position="148"/>
        <end position="161"/>
    </location>
</feature>
<feature type="repeat" description="TNFR-Cys" evidence="1">
    <location>
        <begin position="132"/>
        <end position="169"/>
    </location>
</feature>
<evidence type="ECO:0000256" key="3">
    <source>
        <dbReference type="SAM" id="Phobius"/>
    </source>
</evidence>
<feature type="region of interest" description="Disordered" evidence="2">
    <location>
        <begin position="300"/>
        <end position="357"/>
    </location>
</feature>
<evidence type="ECO:0000256" key="1">
    <source>
        <dbReference type="PROSITE-ProRule" id="PRU00206"/>
    </source>
</evidence>
<keyword evidence="3" id="KW-1133">Transmembrane helix</keyword>
<feature type="region of interest" description="Disordered" evidence="2">
    <location>
        <begin position="488"/>
        <end position="510"/>
    </location>
</feature>
<dbReference type="RefSeq" id="XP_032820614.1">
    <property type="nucleotide sequence ID" value="XM_032964723.1"/>
</dbReference>
<evidence type="ECO:0000313" key="5">
    <source>
        <dbReference type="Proteomes" id="UP001318040"/>
    </source>
</evidence>
<gene>
    <name evidence="6" type="primary">IGFLR1</name>
</gene>
<dbReference type="InterPro" id="IPR001368">
    <property type="entry name" value="TNFR/NGFR_Cys_rich_reg"/>
</dbReference>
<reference evidence="6" key="1">
    <citation type="submission" date="2025-08" db="UniProtKB">
        <authorList>
            <consortium name="RefSeq"/>
        </authorList>
    </citation>
    <scope>IDENTIFICATION</scope>
    <source>
        <tissue evidence="6">Sperm</tissue>
    </source>
</reference>
<name>A0AAJ7TMI1_PETMA</name>
<proteinExistence type="predicted"/>
<protein>
    <submittedName>
        <fullName evidence="6">IGF-like family receptor 1 isoform X1</fullName>
    </submittedName>
</protein>
<dbReference type="SUPFAM" id="SSF47986">
    <property type="entry name" value="DEATH domain"/>
    <property type="match status" value="1"/>
</dbReference>
<sequence>MCSSPCASPLLDEQPRDAAPKSGSPALCAGSAPGVSVILVPPRERGSDAGSALRGSSRRIDPLDGGPSSLRLGPRGAPRLFGAMGRPRCQDHEFPRGSVCVSCSSAVPLTPGFGYTKHCGHASPEGGPPAKRCGLGEFTGGLGLCEPCSRCGGLERVAEGCTPAKNTRCCPEGKEAHLGSCRSLCCDCSRIRGAEGGSGRDPECVGRERFPFHCHYSKAATCRVLSDTPRLPMTPTVLTLGRITRIIEVPPLPPSPPSPGLQGAAAAGGSEAMLLLASLALSSMLLMLLVLLATRGPRCWRGRPPNGARGAQDTRGQGSLESQRGDLKPQGEASAGDQNPMLDTHTQLREESPQRTREQELTERIHTSPWFSLPLERLLDALDVCDRLSQLLDPEQLPLASARHLASRCGLERREVAALAARGVSLTRAALEVTAARDPGVTVGSLLESLLRMDRADALQVVLGAAPPPRHGAGLGFGADLSAAANTGNGGGGGGSSGDTGTSGTSSSSMQCGCSVHVNGSAYSNGYARAKGSVTSGAAHTVNGRAALPDETTRPSNGCAAHTCV</sequence>